<sequence length="136" mass="14801">TPSASITPSQPSPWQRIWSSGLGRGARSKGVGNTDKAPRRTPPSGQEQQQHDEQRQRRNGVGERERRLPMTAPRVPFPCRPIAASFSPASSRVCPARRGGCRRAGGRADPTTHDRDPRQPLSEAMGSDGRSAHHPP</sequence>
<evidence type="ECO:0000256" key="1">
    <source>
        <dbReference type="SAM" id="MobiDB-lite"/>
    </source>
</evidence>
<feature type="compositionally biased region" description="Basic and acidic residues" evidence="1">
    <location>
        <begin position="49"/>
        <end position="68"/>
    </location>
</feature>
<feature type="compositionally biased region" description="Polar residues" evidence="1">
    <location>
        <begin position="1"/>
        <end position="13"/>
    </location>
</feature>
<dbReference type="EMBL" id="GBEZ01003487">
    <property type="protein sequence ID" value="JAC81656.1"/>
    <property type="molecule type" value="Transcribed_RNA"/>
</dbReference>
<feature type="region of interest" description="Disordered" evidence="1">
    <location>
        <begin position="1"/>
        <end position="136"/>
    </location>
</feature>
<gene>
    <name evidence="2" type="ORF">TSPGSL018_7426</name>
</gene>
<feature type="non-terminal residue" evidence="2">
    <location>
        <position position="1"/>
    </location>
</feature>
<evidence type="ECO:0000313" key="2">
    <source>
        <dbReference type="EMBL" id="JAC81656.1"/>
    </source>
</evidence>
<name>A0A061SG30_9CHLO</name>
<feature type="non-terminal residue" evidence="2">
    <location>
        <position position="136"/>
    </location>
</feature>
<organism evidence="2">
    <name type="scientific">Tetraselmis sp. GSL018</name>
    <dbReference type="NCBI Taxonomy" id="582737"/>
    <lineage>
        <taxon>Eukaryota</taxon>
        <taxon>Viridiplantae</taxon>
        <taxon>Chlorophyta</taxon>
        <taxon>core chlorophytes</taxon>
        <taxon>Chlorodendrophyceae</taxon>
        <taxon>Chlorodendrales</taxon>
        <taxon>Chlorodendraceae</taxon>
        <taxon>Tetraselmis</taxon>
    </lineage>
</organism>
<accession>A0A061SG30</accession>
<reference evidence="2" key="1">
    <citation type="submission" date="2014-05" db="EMBL/GenBank/DDBJ databases">
        <title>The transcriptome of the halophilic microalga Tetraselmis sp. GSL018 isolated from the Great Salt Lake, Utah.</title>
        <authorList>
            <person name="Jinkerson R.E."/>
            <person name="D'Adamo S."/>
            <person name="Posewitz M.C."/>
        </authorList>
    </citation>
    <scope>NUCLEOTIDE SEQUENCE</scope>
    <source>
        <strain evidence="2">GSL018</strain>
    </source>
</reference>
<proteinExistence type="predicted"/>
<protein>
    <submittedName>
        <fullName evidence="2">Uncharacterized protein</fullName>
    </submittedName>
</protein>
<dbReference type="AlphaFoldDB" id="A0A061SG30"/>